<evidence type="ECO:0000313" key="2">
    <source>
        <dbReference type="Proteomes" id="UP000618754"/>
    </source>
</evidence>
<dbReference type="Proteomes" id="UP000618754">
    <property type="component" value="Unassembled WGS sequence"/>
</dbReference>
<evidence type="ECO:0000313" key="1">
    <source>
        <dbReference type="EMBL" id="MBD1387192.1"/>
    </source>
</evidence>
<accession>A0ABR7X9E0</accession>
<dbReference type="EMBL" id="JACWMW010000004">
    <property type="protein sequence ID" value="MBD1387192.1"/>
    <property type="molecule type" value="Genomic_DNA"/>
</dbReference>
<proteinExistence type="predicted"/>
<protein>
    <submittedName>
        <fullName evidence="1">Uncharacterized protein</fullName>
    </submittedName>
</protein>
<gene>
    <name evidence="1" type="ORF">IDJ75_18030</name>
</gene>
<comment type="caution">
    <text evidence="1">The sequence shown here is derived from an EMBL/GenBank/DDBJ whole genome shotgun (WGS) entry which is preliminary data.</text>
</comment>
<organism evidence="1 2">
    <name type="scientific">Mucilaginibacter rigui</name>
    <dbReference type="NCBI Taxonomy" id="534635"/>
    <lineage>
        <taxon>Bacteria</taxon>
        <taxon>Pseudomonadati</taxon>
        <taxon>Bacteroidota</taxon>
        <taxon>Sphingobacteriia</taxon>
        <taxon>Sphingobacteriales</taxon>
        <taxon>Sphingobacteriaceae</taxon>
        <taxon>Mucilaginibacter</taxon>
    </lineage>
</organism>
<sequence length="53" mass="5897">MNQATAYVNFLQTPWCPFGTLAPATPAGQILFSNTLMNFLKDTAWFIKTTPCL</sequence>
<keyword evidence="2" id="KW-1185">Reference proteome</keyword>
<reference evidence="1 2" key="1">
    <citation type="submission" date="2020-09" db="EMBL/GenBank/DDBJ databases">
        <title>Novel species of Mucilaginibacter isolated from a glacier on the Tibetan Plateau.</title>
        <authorList>
            <person name="Liu Q."/>
            <person name="Xin Y.-H."/>
        </authorList>
    </citation>
    <scope>NUCLEOTIDE SEQUENCE [LARGE SCALE GENOMIC DNA]</scope>
    <source>
        <strain evidence="1 2">CGMCC 1.13878</strain>
    </source>
</reference>
<name>A0ABR7X9E0_9SPHI</name>
<dbReference type="RefSeq" id="WP_191177031.1">
    <property type="nucleotide sequence ID" value="NZ_JACWMW010000004.1"/>
</dbReference>